<keyword evidence="5 11" id="KW-0418">Kinase</keyword>
<feature type="modified residue" description="Phosphohistidine" evidence="6">
    <location>
        <position position="48"/>
    </location>
</feature>
<dbReference type="CDD" id="cd00088">
    <property type="entry name" value="HPT"/>
    <property type="match status" value="1"/>
</dbReference>
<accession>A0A0C2CU79</accession>
<feature type="compositionally biased region" description="Basic and acidic residues" evidence="7">
    <location>
        <begin position="339"/>
        <end position="356"/>
    </location>
</feature>
<dbReference type="InterPro" id="IPR036641">
    <property type="entry name" value="HPT_dom_sf"/>
</dbReference>
<dbReference type="CDD" id="cd00731">
    <property type="entry name" value="CheA_reg"/>
    <property type="match status" value="1"/>
</dbReference>
<evidence type="ECO:0000256" key="2">
    <source>
        <dbReference type="ARBA" id="ARBA00012438"/>
    </source>
</evidence>
<evidence type="ECO:0000256" key="1">
    <source>
        <dbReference type="ARBA" id="ARBA00000085"/>
    </source>
</evidence>
<dbReference type="Gene3D" id="1.20.120.160">
    <property type="entry name" value="HPT domain"/>
    <property type="match status" value="1"/>
</dbReference>
<organism evidence="11 12">
    <name type="scientific">Enhygromyxa salina</name>
    <dbReference type="NCBI Taxonomy" id="215803"/>
    <lineage>
        <taxon>Bacteria</taxon>
        <taxon>Pseudomonadati</taxon>
        <taxon>Myxococcota</taxon>
        <taxon>Polyangia</taxon>
        <taxon>Nannocystales</taxon>
        <taxon>Nannocystaceae</taxon>
        <taxon>Enhygromyxa</taxon>
    </lineage>
</organism>
<feature type="compositionally biased region" description="Gly residues" evidence="7">
    <location>
        <begin position="324"/>
        <end position="338"/>
    </location>
</feature>
<dbReference type="Gene3D" id="2.30.30.40">
    <property type="entry name" value="SH3 Domains"/>
    <property type="match status" value="1"/>
</dbReference>
<dbReference type="AlphaFoldDB" id="A0A0C2CU79"/>
<dbReference type="InterPro" id="IPR008207">
    <property type="entry name" value="Sig_transdc_His_kin_Hpt_dom"/>
</dbReference>
<dbReference type="InterPro" id="IPR037006">
    <property type="entry name" value="CheA-like_homodim_sf"/>
</dbReference>
<dbReference type="EMBL" id="JMCC02000105">
    <property type="protein sequence ID" value="KIG13170.1"/>
    <property type="molecule type" value="Genomic_DNA"/>
</dbReference>
<dbReference type="Gene3D" id="3.30.565.10">
    <property type="entry name" value="Histidine kinase-like ATPase, C-terminal domain"/>
    <property type="match status" value="1"/>
</dbReference>
<dbReference type="Pfam" id="PF02518">
    <property type="entry name" value="HATPase_c"/>
    <property type="match status" value="1"/>
</dbReference>
<dbReference type="GO" id="GO:0000155">
    <property type="term" value="F:phosphorelay sensor kinase activity"/>
    <property type="evidence" value="ECO:0007669"/>
    <property type="project" value="InterPro"/>
</dbReference>
<dbReference type="FunFam" id="3.30.565.10:FF:000016">
    <property type="entry name" value="Chemotaxis protein CheA, putative"/>
    <property type="match status" value="1"/>
</dbReference>
<evidence type="ECO:0000313" key="12">
    <source>
        <dbReference type="Proteomes" id="UP000031599"/>
    </source>
</evidence>
<dbReference type="SUPFAM" id="SSF47226">
    <property type="entry name" value="Histidine-containing phosphotransfer domain, HPT domain"/>
    <property type="match status" value="1"/>
</dbReference>
<reference evidence="11 12" key="1">
    <citation type="submission" date="2014-12" db="EMBL/GenBank/DDBJ databases">
        <title>Genome assembly of Enhygromyxa salina DSM 15201.</title>
        <authorList>
            <person name="Sharma G."/>
            <person name="Subramanian S."/>
        </authorList>
    </citation>
    <scope>NUCLEOTIDE SEQUENCE [LARGE SCALE GENOMIC DNA]</scope>
    <source>
        <strain evidence="11 12">DSM 15201</strain>
    </source>
</reference>
<proteinExistence type="predicted"/>
<dbReference type="SMART" id="SM00387">
    <property type="entry name" value="HATPase_c"/>
    <property type="match status" value="1"/>
</dbReference>
<dbReference type="Proteomes" id="UP000031599">
    <property type="component" value="Unassembled WGS sequence"/>
</dbReference>
<dbReference type="PROSITE" id="PS50109">
    <property type="entry name" value="HIS_KIN"/>
    <property type="match status" value="1"/>
</dbReference>
<dbReference type="InterPro" id="IPR004358">
    <property type="entry name" value="Sig_transdc_His_kin-like_C"/>
</dbReference>
<keyword evidence="4" id="KW-0808">Transferase</keyword>
<dbReference type="EC" id="2.7.13.3" evidence="2"/>
<dbReference type="GO" id="GO:0005737">
    <property type="term" value="C:cytoplasm"/>
    <property type="evidence" value="ECO:0007669"/>
    <property type="project" value="InterPro"/>
</dbReference>
<dbReference type="Pfam" id="PF02895">
    <property type="entry name" value="H-kinase_dim"/>
    <property type="match status" value="1"/>
</dbReference>
<dbReference type="InterPro" id="IPR051315">
    <property type="entry name" value="Bact_Chemotaxis_CheA"/>
</dbReference>
<dbReference type="GO" id="GO:0006935">
    <property type="term" value="P:chemotaxis"/>
    <property type="evidence" value="ECO:0007669"/>
    <property type="project" value="InterPro"/>
</dbReference>
<keyword evidence="3 6" id="KW-0597">Phosphoprotein</keyword>
<dbReference type="Gene3D" id="1.10.287.560">
    <property type="entry name" value="Histidine kinase CheA-like, homodimeric domain"/>
    <property type="match status" value="1"/>
</dbReference>
<dbReference type="PROSITE" id="PS50894">
    <property type="entry name" value="HPT"/>
    <property type="match status" value="1"/>
</dbReference>
<dbReference type="PROSITE" id="PS50851">
    <property type="entry name" value="CHEW"/>
    <property type="match status" value="1"/>
</dbReference>
<dbReference type="SMART" id="SM00073">
    <property type="entry name" value="HPT"/>
    <property type="match status" value="1"/>
</dbReference>
<evidence type="ECO:0000259" key="9">
    <source>
        <dbReference type="PROSITE" id="PS50851"/>
    </source>
</evidence>
<protein>
    <recommendedName>
        <fullName evidence="2">histidine kinase</fullName>
        <ecNumber evidence="2">2.7.13.3</ecNumber>
    </recommendedName>
</protein>
<dbReference type="InterPro" id="IPR036097">
    <property type="entry name" value="HisK_dim/P_sf"/>
</dbReference>
<dbReference type="InterPro" id="IPR003594">
    <property type="entry name" value="HATPase_dom"/>
</dbReference>
<dbReference type="Pfam" id="PF01627">
    <property type="entry name" value="Hpt"/>
    <property type="match status" value="1"/>
</dbReference>
<evidence type="ECO:0000256" key="5">
    <source>
        <dbReference type="ARBA" id="ARBA00022777"/>
    </source>
</evidence>
<dbReference type="SUPFAM" id="SSF47384">
    <property type="entry name" value="Homodimeric domain of signal transducing histidine kinase"/>
    <property type="match status" value="1"/>
</dbReference>
<gene>
    <name evidence="11" type="ORF">DB30_00478</name>
</gene>
<evidence type="ECO:0000256" key="4">
    <source>
        <dbReference type="ARBA" id="ARBA00022679"/>
    </source>
</evidence>
<evidence type="ECO:0000256" key="7">
    <source>
        <dbReference type="SAM" id="MobiDB-lite"/>
    </source>
</evidence>
<dbReference type="PANTHER" id="PTHR43395">
    <property type="entry name" value="SENSOR HISTIDINE KINASE CHEA"/>
    <property type="match status" value="1"/>
</dbReference>
<dbReference type="SMART" id="SM01231">
    <property type="entry name" value="H-kinase_dim"/>
    <property type="match status" value="1"/>
</dbReference>
<dbReference type="SUPFAM" id="SSF55874">
    <property type="entry name" value="ATPase domain of HSP90 chaperone/DNA topoisomerase II/histidine kinase"/>
    <property type="match status" value="1"/>
</dbReference>
<feature type="domain" description="HPt" evidence="10">
    <location>
        <begin position="1"/>
        <end position="105"/>
    </location>
</feature>
<feature type="domain" description="Histidine kinase" evidence="8">
    <location>
        <begin position="395"/>
        <end position="636"/>
    </location>
</feature>
<dbReference type="SMART" id="SM00260">
    <property type="entry name" value="CheW"/>
    <property type="match status" value="1"/>
</dbReference>
<evidence type="ECO:0000313" key="11">
    <source>
        <dbReference type="EMBL" id="KIG13170.1"/>
    </source>
</evidence>
<feature type="region of interest" description="Disordered" evidence="7">
    <location>
        <begin position="249"/>
        <end position="272"/>
    </location>
</feature>
<dbReference type="SUPFAM" id="SSF50341">
    <property type="entry name" value="CheW-like"/>
    <property type="match status" value="1"/>
</dbReference>
<dbReference type="InterPro" id="IPR036061">
    <property type="entry name" value="CheW-like_dom_sf"/>
</dbReference>
<name>A0A0C2CU79_9BACT</name>
<evidence type="ECO:0000256" key="3">
    <source>
        <dbReference type="ARBA" id="ARBA00022553"/>
    </source>
</evidence>
<dbReference type="RefSeq" id="WP_052556231.1">
    <property type="nucleotide sequence ID" value="NZ_JMCC02000105.1"/>
</dbReference>
<dbReference type="InterPro" id="IPR002545">
    <property type="entry name" value="CheW-lke_dom"/>
</dbReference>
<dbReference type="PRINTS" id="PR00344">
    <property type="entry name" value="BCTRLSENSOR"/>
</dbReference>
<dbReference type="CDD" id="cd16916">
    <property type="entry name" value="HATPase_CheA-like"/>
    <property type="match status" value="1"/>
</dbReference>
<sequence length="819" mass="88068">MSDSPEFVSEAQEIIETFSRQLLEIEGQIKDGDDYDPDLLNGSFRSVHTLKGLSSLSGVNEIVDLSHELETTLDALRLGKLPLNHAALDLMFESVELFQQLLASAVDPSVGHAVDVRPFLARLAVLSKPREQVDDNPLSWLDDSILSVLTEYEEHRLRENVRLNRRIFRVHASFDLMAIDVGIEALKGKLKTHGEVITYLPSADGSSDDRIELDILVGSKQSLEIVAEGIGEDGVIVEALGTGERIVISKTRASAPEPEPEPEPAPELERRPRAKVHVEMVDEDEFPPDDGLAGAGMLVPPPSASTLPFPDEPAPSSASSGAGRSAGAGAGPAGSGRDGGGRDGGGRDGGGRDGGGRDGGGQAGGEVHDDGEQVSLKSLSQTVRVDLRRLDHLMNLVGELALVHANLAATVDRMQRSDTPVEQLREFQDQLRVMNRRLGLLQQGILEVRMVPLGQVFDKLARVVRNLSRESSKDVRLAISGAETELDKLIVEELSDPLMHMIRNAIDHGIEKPAERVAVGKPRAGRVSLSAYQKGNRVVIEMTDDGQGMDWRWIRDKAIDKGVLTREEARDINASQAINLIFTPGFSTREAATEVSGRGFGMDVVKTNISRLSGMIDVASEPGRGSRFRITLPVTLAIIQALVIETAGQTFCIPLNSVLESIMVQTDEIQTIEGHEVVSVRGRTLPLVHLSRVFDLEPDGREADRRMFYDRLYVVVVGLAQHRVGLVVDELLGQQDVVIKPIGKALRQVPGIAGATELGDNRTVLLLDVGTLVGEAVGGVEAAVAGIGSGGASEGIGVFSSSVSVGRGKEHGGWGDHGY</sequence>
<comment type="catalytic activity">
    <reaction evidence="1">
        <text>ATP + protein L-histidine = ADP + protein N-phospho-L-histidine.</text>
        <dbReference type="EC" id="2.7.13.3"/>
    </reaction>
</comment>
<evidence type="ECO:0000259" key="10">
    <source>
        <dbReference type="PROSITE" id="PS50894"/>
    </source>
</evidence>
<evidence type="ECO:0000259" key="8">
    <source>
        <dbReference type="PROSITE" id="PS50109"/>
    </source>
</evidence>
<feature type="domain" description="CheW-like" evidence="9">
    <location>
        <begin position="638"/>
        <end position="778"/>
    </location>
</feature>
<dbReference type="InterPro" id="IPR036890">
    <property type="entry name" value="HATPase_C_sf"/>
</dbReference>
<dbReference type="PANTHER" id="PTHR43395:SF1">
    <property type="entry name" value="CHEMOTAXIS PROTEIN CHEA"/>
    <property type="match status" value="1"/>
</dbReference>
<evidence type="ECO:0000256" key="6">
    <source>
        <dbReference type="PROSITE-ProRule" id="PRU00110"/>
    </source>
</evidence>
<feature type="region of interest" description="Disordered" evidence="7">
    <location>
        <begin position="284"/>
        <end position="375"/>
    </location>
</feature>
<dbReference type="InterPro" id="IPR004105">
    <property type="entry name" value="CheA-like_dim"/>
</dbReference>
<dbReference type="Pfam" id="PF01584">
    <property type="entry name" value="CheW"/>
    <property type="match status" value="1"/>
</dbReference>
<comment type="caution">
    <text evidence="11">The sequence shown here is derived from an EMBL/GenBank/DDBJ whole genome shotgun (WGS) entry which is preliminary data.</text>
</comment>
<feature type="compositionally biased region" description="Low complexity" evidence="7">
    <location>
        <begin position="314"/>
        <end position="323"/>
    </location>
</feature>
<dbReference type="InterPro" id="IPR005467">
    <property type="entry name" value="His_kinase_dom"/>
</dbReference>